<dbReference type="GO" id="GO:0016020">
    <property type="term" value="C:membrane"/>
    <property type="evidence" value="ECO:0007669"/>
    <property type="project" value="UniProtKB-SubCell"/>
</dbReference>
<evidence type="ECO:0000256" key="1">
    <source>
        <dbReference type="ARBA" id="ARBA00002489"/>
    </source>
</evidence>
<keyword evidence="4" id="KW-0812">Transmembrane</keyword>
<evidence type="ECO:0000256" key="8">
    <source>
        <dbReference type="SAM" id="MobiDB-lite"/>
    </source>
</evidence>
<dbReference type="InterPro" id="IPR038869">
    <property type="entry name" value="DLT1"/>
</dbReference>
<dbReference type="Proteomes" id="UP001174936">
    <property type="component" value="Unassembled WGS sequence"/>
</dbReference>
<evidence type="ECO:0000256" key="6">
    <source>
        <dbReference type="ARBA" id="ARBA00023136"/>
    </source>
</evidence>
<feature type="compositionally biased region" description="Low complexity" evidence="8">
    <location>
        <begin position="121"/>
        <end position="140"/>
    </location>
</feature>
<dbReference type="PANTHER" id="PTHR40021:SF1">
    <property type="entry name" value="DEFECT AT LOW TEMPERATURE PROTEIN 1"/>
    <property type="match status" value="1"/>
</dbReference>
<dbReference type="AlphaFoldDB" id="A0AA39XTK5"/>
<evidence type="ECO:0000313" key="9">
    <source>
        <dbReference type="EMBL" id="KAK0639416.1"/>
    </source>
</evidence>
<keyword evidence="5" id="KW-1133">Transmembrane helix</keyword>
<accession>A0AA39XTK5</accession>
<gene>
    <name evidence="7" type="primary">DLT1</name>
    <name evidence="9" type="ORF">B0T16DRAFT_423150</name>
</gene>
<keyword evidence="6 7" id="KW-0472">Membrane</keyword>
<evidence type="ECO:0000256" key="3">
    <source>
        <dbReference type="ARBA" id="ARBA00021353"/>
    </source>
</evidence>
<evidence type="ECO:0000256" key="4">
    <source>
        <dbReference type="ARBA" id="ARBA00022692"/>
    </source>
</evidence>
<sequence>MGLREYLGHLTELAVLAPLPTTGQFLAKYEAARFSTRPVSTEQFRSLMHLFAEILRNMFPLSAAALARYGDGDDGSSGHAPTESDIDNDAPEGSSPSSSSSTAAHSVRRSTRGQRTPVEGGPARPTTSSTASSGRAPPRRGITVRTSSANTWQQFRTAPTTPKSRHTGLSRASSTDTFAQTRHPYPISQASSASLRSGSNAGGSVIRLATSEDATDLPYVLRHPASL</sequence>
<evidence type="ECO:0000256" key="7">
    <source>
        <dbReference type="RuleBase" id="RU367100"/>
    </source>
</evidence>
<feature type="region of interest" description="Disordered" evidence="8">
    <location>
        <begin position="71"/>
        <end position="202"/>
    </location>
</feature>
<dbReference type="EMBL" id="JAULSV010000007">
    <property type="protein sequence ID" value="KAK0639416.1"/>
    <property type="molecule type" value="Genomic_DNA"/>
</dbReference>
<keyword evidence="10" id="KW-1185">Reference proteome</keyword>
<organism evidence="9 10">
    <name type="scientific">Cercophora newfieldiana</name>
    <dbReference type="NCBI Taxonomy" id="92897"/>
    <lineage>
        <taxon>Eukaryota</taxon>
        <taxon>Fungi</taxon>
        <taxon>Dikarya</taxon>
        <taxon>Ascomycota</taxon>
        <taxon>Pezizomycotina</taxon>
        <taxon>Sordariomycetes</taxon>
        <taxon>Sordariomycetidae</taxon>
        <taxon>Sordariales</taxon>
        <taxon>Lasiosphaeriaceae</taxon>
        <taxon>Cercophora</taxon>
    </lineage>
</organism>
<evidence type="ECO:0000313" key="10">
    <source>
        <dbReference type="Proteomes" id="UP001174936"/>
    </source>
</evidence>
<evidence type="ECO:0000256" key="2">
    <source>
        <dbReference type="ARBA" id="ARBA00005550"/>
    </source>
</evidence>
<comment type="function">
    <text evidence="1 7">Required for growth under high-pressure and low-temperature conditions.</text>
</comment>
<feature type="compositionally biased region" description="Polar residues" evidence="8">
    <location>
        <begin position="144"/>
        <end position="162"/>
    </location>
</feature>
<feature type="compositionally biased region" description="Low complexity" evidence="8">
    <location>
        <begin position="188"/>
        <end position="202"/>
    </location>
</feature>
<evidence type="ECO:0000256" key="5">
    <source>
        <dbReference type="ARBA" id="ARBA00022989"/>
    </source>
</evidence>
<protein>
    <recommendedName>
        <fullName evidence="3 7">Defect at low temperature protein 1</fullName>
    </recommendedName>
</protein>
<reference evidence="9" key="1">
    <citation type="submission" date="2023-06" db="EMBL/GenBank/DDBJ databases">
        <title>Genome-scale phylogeny and comparative genomics of the fungal order Sordariales.</title>
        <authorList>
            <consortium name="Lawrence Berkeley National Laboratory"/>
            <person name="Hensen N."/>
            <person name="Bonometti L."/>
            <person name="Westerberg I."/>
            <person name="Brannstrom I.O."/>
            <person name="Guillou S."/>
            <person name="Cros-Aarteil S."/>
            <person name="Calhoun S."/>
            <person name="Haridas S."/>
            <person name="Kuo A."/>
            <person name="Mondo S."/>
            <person name="Pangilinan J."/>
            <person name="Riley R."/>
            <person name="Labutti K."/>
            <person name="Andreopoulos B."/>
            <person name="Lipzen A."/>
            <person name="Chen C."/>
            <person name="Yanf M."/>
            <person name="Daum C."/>
            <person name="Ng V."/>
            <person name="Clum A."/>
            <person name="Steindorff A."/>
            <person name="Ohm R."/>
            <person name="Martin F."/>
            <person name="Silar P."/>
            <person name="Natvig D."/>
            <person name="Lalanne C."/>
            <person name="Gautier V."/>
            <person name="Ament-Velasquez S.L."/>
            <person name="Kruys A."/>
            <person name="Hutchinson M.I."/>
            <person name="Powell A.J."/>
            <person name="Barry K."/>
            <person name="Miller A.N."/>
            <person name="Grigoriev I.V."/>
            <person name="Debuchy R."/>
            <person name="Gladieux P."/>
            <person name="Thoren M.H."/>
            <person name="Johannesson H."/>
        </authorList>
    </citation>
    <scope>NUCLEOTIDE SEQUENCE</scope>
    <source>
        <strain evidence="9">SMH2532-1</strain>
    </source>
</reference>
<feature type="compositionally biased region" description="Low complexity" evidence="8">
    <location>
        <begin position="94"/>
        <end position="105"/>
    </location>
</feature>
<name>A0AA39XTK5_9PEZI</name>
<comment type="subcellular location">
    <subcellularLocation>
        <location evidence="7">Membrane</location>
        <topology evidence="7">Multi-pass membrane protein</topology>
    </subcellularLocation>
</comment>
<comment type="caution">
    <text evidence="9">The sequence shown here is derived from an EMBL/GenBank/DDBJ whole genome shotgun (WGS) entry which is preliminary data.</text>
</comment>
<proteinExistence type="inferred from homology"/>
<comment type="similarity">
    <text evidence="2 7">Belongs to the DLT1 family.</text>
</comment>
<dbReference type="PANTHER" id="PTHR40021">
    <property type="entry name" value="DEFECT AT LOW TEMPERATURE PROTEIN 1"/>
    <property type="match status" value="1"/>
</dbReference>
<feature type="compositionally biased region" description="Polar residues" evidence="8">
    <location>
        <begin position="170"/>
        <end position="180"/>
    </location>
</feature>